<dbReference type="InterPro" id="IPR010987">
    <property type="entry name" value="Glutathione-S-Trfase_C-like"/>
</dbReference>
<feature type="domain" description="GST C-terminal" evidence="3">
    <location>
        <begin position="90"/>
        <end position="210"/>
    </location>
</feature>
<dbReference type="Pfam" id="PF02798">
    <property type="entry name" value="GST_N"/>
    <property type="match status" value="1"/>
</dbReference>
<reference evidence="4 5" key="1">
    <citation type="submission" date="2019-12" db="EMBL/GenBank/DDBJ databases">
        <title>Nitratireductor arenosus sp. nov., Isolated from sea sand, Jeju island, South Korea.</title>
        <authorList>
            <person name="Kim W."/>
        </authorList>
    </citation>
    <scope>NUCLEOTIDE SEQUENCE [LARGE SCALE GENOMIC DNA]</scope>
    <source>
        <strain evidence="4 5">CAU 1489</strain>
    </source>
</reference>
<dbReference type="Pfam" id="PF00043">
    <property type="entry name" value="GST_C"/>
    <property type="match status" value="1"/>
</dbReference>
<dbReference type="SUPFAM" id="SSF47616">
    <property type="entry name" value="GST C-terminal domain-like"/>
    <property type="match status" value="1"/>
</dbReference>
<dbReference type="SUPFAM" id="SSF52833">
    <property type="entry name" value="Thioredoxin-like"/>
    <property type="match status" value="1"/>
</dbReference>
<dbReference type="PANTHER" id="PTHR44051:SF2">
    <property type="entry name" value="HYPOTHETICAL GLUTATHIONE S-TRANSFERASE LIKE PROTEIN"/>
    <property type="match status" value="1"/>
</dbReference>
<dbReference type="EMBL" id="WPHG01000003">
    <property type="protein sequence ID" value="MVA98500.1"/>
    <property type="molecule type" value="Genomic_DNA"/>
</dbReference>
<dbReference type="CDD" id="cd03056">
    <property type="entry name" value="GST_N_4"/>
    <property type="match status" value="1"/>
</dbReference>
<dbReference type="InterPro" id="IPR004045">
    <property type="entry name" value="Glutathione_S-Trfase_N"/>
</dbReference>
<dbReference type="Gene3D" id="3.40.30.10">
    <property type="entry name" value="Glutaredoxin"/>
    <property type="match status" value="1"/>
</dbReference>
<evidence type="ECO:0000313" key="5">
    <source>
        <dbReference type="Proteomes" id="UP000463224"/>
    </source>
</evidence>
<evidence type="ECO:0000259" key="3">
    <source>
        <dbReference type="PROSITE" id="PS50405"/>
    </source>
</evidence>
<dbReference type="Proteomes" id="UP000463224">
    <property type="component" value="Unassembled WGS sequence"/>
</dbReference>
<evidence type="ECO:0000259" key="2">
    <source>
        <dbReference type="PROSITE" id="PS50404"/>
    </source>
</evidence>
<organism evidence="4 5">
    <name type="scientific">Nitratireductor arenosus</name>
    <dbReference type="NCBI Taxonomy" id="2682096"/>
    <lineage>
        <taxon>Bacteria</taxon>
        <taxon>Pseudomonadati</taxon>
        <taxon>Pseudomonadota</taxon>
        <taxon>Alphaproteobacteria</taxon>
        <taxon>Hyphomicrobiales</taxon>
        <taxon>Phyllobacteriaceae</taxon>
        <taxon>Nitratireductor</taxon>
    </lineage>
</organism>
<protein>
    <submittedName>
        <fullName evidence="4">Glutathione S-transferase</fullName>
    </submittedName>
</protein>
<dbReference type="InterPro" id="IPR040079">
    <property type="entry name" value="Glutathione_S-Trfase"/>
</dbReference>
<keyword evidence="4" id="KW-0808">Transferase</keyword>
<accession>A0A844QKM3</accession>
<dbReference type="SFLD" id="SFLDG01150">
    <property type="entry name" value="Main.1:_Beta-like"/>
    <property type="match status" value="1"/>
</dbReference>
<dbReference type="InterPro" id="IPR036249">
    <property type="entry name" value="Thioredoxin-like_sf"/>
</dbReference>
<comment type="caution">
    <text evidence="4">The sequence shown here is derived from an EMBL/GenBank/DDBJ whole genome shotgun (WGS) entry which is preliminary data.</text>
</comment>
<dbReference type="SFLD" id="SFLDG00358">
    <property type="entry name" value="Main_(cytGST)"/>
    <property type="match status" value="1"/>
</dbReference>
<evidence type="ECO:0000256" key="1">
    <source>
        <dbReference type="RuleBase" id="RU003494"/>
    </source>
</evidence>
<proteinExistence type="inferred from homology"/>
<gene>
    <name evidence="4" type="ORF">GN330_14725</name>
</gene>
<dbReference type="RefSeq" id="WP_156713427.1">
    <property type="nucleotide sequence ID" value="NZ_WPHG01000003.1"/>
</dbReference>
<comment type="similarity">
    <text evidence="1">Belongs to the GST superfamily.</text>
</comment>
<sequence length="210" mass="23948">MSDFTLHCFAESGNAYKAALMLELCGADWQAKGIGFFKGETRGADYRALNVMGEAPVLVHHRAEGDFTLSQSGAILIYLARHFQKFGHETEAEEFEILRWVLFDNHKLTSYTATERFMRHFRGKAGDPTAEFIYARAKDAWNVLETHLRGRDWVAADRPTIADLSLCGYLYWPEQIGADWSDYPAIDRWLQRLKELPGWQAPEALMPSGQ</sequence>
<keyword evidence="5" id="KW-1185">Reference proteome</keyword>
<dbReference type="SFLD" id="SFLDS00019">
    <property type="entry name" value="Glutathione_Transferase_(cytos"/>
    <property type="match status" value="1"/>
</dbReference>
<dbReference type="InterPro" id="IPR004046">
    <property type="entry name" value="GST_C"/>
</dbReference>
<dbReference type="PROSITE" id="PS50405">
    <property type="entry name" value="GST_CTER"/>
    <property type="match status" value="1"/>
</dbReference>
<dbReference type="Gene3D" id="1.20.1050.10">
    <property type="match status" value="1"/>
</dbReference>
<dbReference type="PROSITE" id="PS50404">
    <property type="entry name" value="GST_NTER"/>
    <property type="match status" value="1"/>
</dbReference>
<dbReference type="AlphaFoldDB" id="A0A844QKM3"/>
<dbReference type="GO" id="GO:0016740">
    <property type="term" value="F:transferase activity"/>
    <property type="evidence" value="ECO:0007669"/>
    <property type="project" value="UniProtKB-KW"/>
</dbReference>
<evidence type="ECO:0000313" key="4">
    <source>
        <dbReference type="EMBL" id="MVA98500.1"/>
    </source>
</evidence>
<dbReference type="InterPro" id="IPR036282">
    <property type="entry name" value="Glutathione-S-Trfase_C_sf"/>
</dbReference>
<name>A0A844QKM3_9HYPH</name>
<dbReference type="PANTHER" id="PTHR44051">
    <property type="entry name" value="GLUTATHIONE S-TRANSFERASE-RELATED"/>
    <property type="match status" value="1"/>
</dbReference>
<feature type="domain" description="GST N-terminal" evidence="2">
    <location>
        <begin position="2"/>
        <end position="87"/>
    </location>
</feature>